<dbReference type="GO" id="GO:0016020">
    <property type="term" value="C:membrane"/>
    <property type="evidence" value="ECO:0007669"/>
    <property type="project" value="UniProtKB-SubCell"/>
</dbReference>
<feature type="transmembrane region" description="Helical" evidence="7">
    <location>
        <begin position="39"/>
        <end position="57"/>
    </location>
</feature>
<sequence length="454" mass="49859">MGAVLGIFSAAQLACCCGSTAVGLCCSACPSCKNSTSARIMYAIMLMTVTIVSCIMLSPGLQESLKKVPFCQGGSGNSLVPGGITLDCEEAVGYLAVYRMCFAATIFFVFMALMMLGVKSSRDFRAGIQNGFWGLKYIILTGICVGAFFIKEGSFGPTWMYFGLIGGFLFILIQLVLIIDFAHSWAESWVANYEETESKGWYVALLSATFINYALSLTAIVLFYIFYSHADGCSLNKFFISFNLILCLIVSIISVLPSVQEYQPRSGLLQSSCITLYTMYLTWSAMSNQPDLECKPHWSEIINGSPTSTPAPDAPLTPSIDAESIVGLVIWICCVLYSSIRTSSQSSKLTGSEMILTKDGSPDPERSSEEGGKVWDNEDEGVAYSWSFFHFMFALATLYVMMTLTNWYKPNSDLATLNANAASLWVKIISSWFCLALYTWSMVAPIVLRDRDFS</sequence>
<keyword evidence="4 7" id="KW-1133">Transmembrane helix</keyword>
<protein>
    <recommendedName>
        <fullName evidence="11">Serine incorporator 1</fullName>
    </recommendedName>
</protein>
<comment type="similarity">
    <text evidence="2">Belongs to the TDE1 family.</text>
</comment>
<evidence type="ECO:0000256" key="7">
    <source>
        <dbReference type="SAM" id="Phobius"/>
    </source>
</evidence>
<dbReference type="PANTHER" id="PTHR10383:SF9">
    <property type="entry name" value="SERINE INCORPORATOR, ISOFORM F"/>
    <property type="match status" value="1"/>
</dbReference>
<dbReference type="Pfam" id="PF03348">
    <property type="entry name" value="Serinc"/>
    <property type="match status" value="1"/>
</dbReference>
<evidence type="ECO:0000256" key="6">
    <source>
        <dbReference type="SAM" id="MobiDB-lite"/>
    </source>
</evidence>
<feature type="compositionally biased region" description="Basic and acidic residues" evidence="6">
    <location>
        <begin position="360"/>
        <end position="374"/>
    </location>
</feature>
<accession>A0AA88HCY9</accession>
<evidence type="ECO:0008006" key="11">
    <source>
        <dbReference type="Google" id="ProtNLM"/>
    </source>
</evidence>
<evidence type="ECO:0000313" key="9">
    <source>
        <dbReference type="EMBL" id="KAK2706775.1"/>
    </source>
</evidence>
<reference evidence="9" key="1">
    <citation type="submission" date="2023-07" db="EMBL/GenBank/DDBJ databases">
        <title>Chromosome-level genome assembly of Artemia franciscana.</title>
        <authorList>
            <person name="Jo E."/>
        </authorList>
    </citation>
    <scope>NUCLEOTIDE SEQUENCE</scope>
    <source>
        <tissue evidence="9">Whole body</tissue>
    </source>
</reference>
<evidence type="ECO:0000313" key="10">
    <source>
        <dbReference type="Proteomes" id="UP001187531"/>
    </source>
</evidence>
<feature type="signal peptide" evidence="8">
    <location>
        <begin position="1"/>
        <end position="18"/>
    </location>
</feature>
<feature type="chain" id="PRO_5041722955" description="Serine incorporator 1" evidence="8">
    <location>
        <begin position="19"/>
        <end position="454"/>
    </location>
</feature>
<evidence type="ECO:0000256" key="5">
    <source>
        <dbReference type="ARBA" id="ARBA00023136"/>
    </source>
</evidence>
<dbReference type="PANTHER" id="PTHR10383">
    <property type="entry name" value="SERINE INCORPORATOR"/>
    <property type="match status" value="1"/>
</dbReference>
<name>A0AA88HCY9_ARTSF</name>
<dbReference type="InterPro" id="IPR005016">
    <property type="entry name" value="TDE1/TMS"/>
</dbReference>
<organism evidence="9 10">
    <name type="scientific">Artemia franciscana</name>
    <name type="common">Brine shrimp</name>
    <name type="synonym">Artemia sanfranciscana</name>
    <dbReference type="NCBI Taxonomy" id="6661"/>
    <lineage>
        <taxon>Eukaryota</taxon>
        <taxon>Metazoa</taxon>
        <taxon>Ecdysozoa</taxon>
        <taxon>Arthropoda</taxon>
        <taxon>Crustacea</taxon>
        <taxon>Branchiopoda</taxon>
        <taxon>Anostraca</taxon>
        <taxon>Artemiidae</taxon>
        <taxon>Artemia</taxon>
    </lineage>
</organism>
<comment type="caution">
    <text evidence="9">The sequence shown here is derived from an EMBL/GenBank/DDBJ whole genome shotgun (WGS) entry which is preliminary data.</text>
</comment>
<feature type="region of interest" description="Disordered" evidence="6">
    <location>
        <begin position="354"/>
        <end position="374"/>
    </location>
</feature>
<dbReference type="Proteomes" id="UP001187531">
    <property type="component" value="Unassembled WGS sequence"/>
</dbReference>
<gene>
    <name evidence="9" type="ORF">QYM36_014725</name>
</gene>
<evidence type="ECO:0000256" key="4">
    <source>
        <dbReference type="ARBA" id="ARBA00022989"/>
    </source>
</evidence>
<keyword evidence="8" id="KW-0732">Signal</keyword>
<feature type="transmembrane region" description="Helical" evidence="7">
    <location>
        <begin position="130"/>
        <end position="150"/>
    </location>
</feature>
<feature type="transmembrane region" description="Helical" evidence="7">
    <location>
        <begin position="388"/>
        <end position="408"/>
    </location>
</feature>
<dbReference type="AlphaFoldDB" id="A0AA88HCY9"/>
<keyword evidence="5 7" id="KW-0472">Membrane</keyword>
<evidence type="ECO:0000256" key="1">
    <source>
        <dbReference type="ARBA" id="ARBA00004141"/>
    </source>
</evidence>
<feature type="transmembrane region" description="Helical" evidence="7">
    <location>
        <begin position="96"/>
        <end position="118"/>
    </location>
</feature>
<evidence type="ECO:0000256" key="8">
    <source>
        <dbReference type="SAM" id="SignalP"/>
    </source>
</evidence>
<evidence type="ECO:0000256" key="2">
    <source>
        <dbReference type="ARBA" id="ARBA00006665"/>
    </source>
</evidence>
<feature type="transmembrane region" description="Helical" evidence="7">
    <location>
        <begin position="201"/>
        <end position="226"/>
    </location>
</feature>
<proteinExistence type="inferred from homology"/>
<comment type="subcellular location">
    <subcellularLocation>
        <location evidence="1">Membrane</location>
        <topology evidence="1">Multi-pass membrane protein</topology>
    </subcellularLocation>
</comment>
<evidence type="ECO:0000256" key="3">
    <source>
        <dbReference type="ARBA" id="ARBA00022692"/>
    </source>
</evidence>
<feature type="transmembrane region" description="Helical" evidence="7">
    <location>
        <begin position="238"/>
        <end position="259"/>
    </location>
</feature>
<keyword evidence="3 7" id="KW-0812">Transmembrane</keyword>
<feature type="transmembrane region" description="Helical" evidence="7">
    <location>
        <begin position="159"/>
        <end position="181"/>
    </location>
</feature>
<feature type="transmembrane region" description="Helical" evidence="7">
    <location>
        <begin position="428"/>
        <end position="448"/>
    </location>
</feature>
<dbReference type="EMBL" id="JAVRJZ010000019">
    <property type="protein sequence ID" value="KAK2706775.1"/>
    <property type="molecule type" value="Genomic_DNA"/>
</dbReference>
<keyword evidence="10" id="KW-1185">Reference proteome</keyword>